<reference evidence="7" key="1">
    <citation type="submission" date="2021-03" db="EMBL/GenBank/DDBJ databases">
        <title>Taxonomic study of Clostridium polyendosporum from meadow-gley soil under rice.</title>
        <authorList>
            <person name="Kobayashi H."/>
            <person name="Tanizawa Y."/>
            <person name="Yagura M."/>
        </authorList>
    </citation>
    <scope>NUCLEOTIDE SEQUENCE</scope>
    <source>
        <strain evidence="7">JCM 30710</strain>
    </source>
</reference>
<keyword evidence="4" id="KW-0288">FMN</keyword>
<proteinExistence type="inferred from homology"/>
<evidence type="ECO:0000256" key="2">
    <source>
        <dbReference type="ARBA" id="ARBA00007118"/>
    </source>
</evidence>
<evidence type="ECO:0000313" key="7">
    <source>
        <dbReference type="EMBL" id="GIM28710.1"/>
    </source>
</evidence>
<evidence type="ECO:0000313" key="8">
    <source>
        <dbReference type="Proteomes" id="UP000679179"/>
    </source>
</evidence>
<keyword evidence="3" id="KW-0285">Flavoprotein</keyword>
<dbReference type="Pfam" id="PF00881">
    <property type="entry name" value="Nitroreductase"/>
    <property type="match status" value="1"/>
</dbReference>
<dbReference type="SUPFAM" id="SSF55469">
    <property type="entry name" value="FMN-dependent nitroreductase-like"/>
    <property type="match status" value="1"/>
</dbReference>
<keyword evidence="8" id="KW-1185">Reference proteome</keyword>
<dbReference type="Proteomes" id="UP000679179">
    <property type="component" value="Unassembled WGS sequence"/>
</dbReference>
<comment type="caution">
    <text evidence="7">The sequence shown here is derived from an EMBL/GenBank/DDBJ whole genome shotgun (WGS) entry which is preliminary data.</text>
</comment>
<protein>
    <submittedName>
        <fullName evidence="7">Nitroreductase</fullName>
    </submittedName>
</protein>
<dbReference type="Gene3D" id="3.40.109.10">
    <property type="entry name" value="NADH Oxidase"/>
    <property type="match status" value="1"/>
</dbReference>
<comment type="cofactor">
    <cofactor evidence="1">
        <name>FMN</name>
        <dbReference type="ChEBI" id="CHEBI:58210"/>
    </cofactor>
</comment>
<dbReference type="RefSeq" id="WP_212903431.1">
    <property type="nucleotide sequence ID" value="NZ_BOPZ01000008.1"/>
</dbReference>
<name>A0A919VFS0_9CLOT</name>
<dbReference type="PANTHER" id="PTHR43673">
    <property type="entry name" value="NAD(P)H NITROREDUCTASE YDGI-RELATED"/>
    <property type="match status" value="1"/>
</dbReference>
<dbReference type="InterPro" id="IPR029479">
    <property type="entry name" value="Nitroreductase"/>
</dbReference>
<dbReference type="AlphaFoldDB" id="A0A919VFS0"/>
<accession>A0A919VFS0</accession>
<dbReference type="EMBL" id="BOPZ01000008">
    <property type="protein sequence ID" value="GIM28710.1"/>
    <property type="molecule type" value="Genomic_DNA"/>
</dbReference>
<dbReference type="PANTHER" id="PTHR43673:SF2">
    <property type="entry name" value="NITROREDUCTASE"/>
    <property type="match status" value="1"/>
</dbReference>
<evidence type="ECO:0000256" key="1">
    <source>
        <dbReference type="ARBA" id="ARBA00001917"/>
    </source>
</evidence>
<comment type="similarity">
    <text evidence="2">Belongs to the nitroreductase family.</text>
</comment>
<evidence type="ECO:0000256" key="4">
    <source>
        <dbReference type="ARBA" id="ARBA00022643"/>
    </source>
</evidence>
<dbReference type="GO" id="GO:0016491">
    <property type="term" value="F:oxidoreductase activity"/>
    <property type="evidence" value="ECO:0007669"/>
    <property type="project" value="UniProtKB-KW"/>
</dbReference>
<sequence length="182" mass="20870">MDFYDVIYKRRSIYKYKGDKVNKESLDRMINAAMMSPSWKNRSSYKLILIDDNKLKDSISEEILNKDDKASKAIKDAPMVVVIVACPEKSGEVAGKEYYLVDAAIAMEHFILAATAESYSTCWIGAFDEDNIRSILNVPSDYRVVAMTPLGIGEDEKEYSEKKDIKEYVFTNQWQILYSDNK</sequence>
<organism evidence="7 8">
    <name type="scientific">Clostridium polyendosporum</name>
    <dbReference type="NCBI Taxonomy" id="69208"/>
    <lineage>
        <taxon>Bacteria</taxon>
        <taxon>Bacillati</taxon>
        <taxon>Bacillota</taxon>
        <taxon>Clostridia</taxon>
        <taxon>Eubacteriales</taxon>
        <taxon>Clostridiaceae</taxon>
        <taxon>Clostridium</taxon>
    </lineage>
</organism>
<feature type="domain" description="Nitroreductase" evidence="6">
    <location>
        <begin position="7"/>
        <end position="151"/>
    </location>
</feature>
<evidence type="ECO:0000259" key="6">
    <source>
        <dbReference type="Pfam" id="PF00881"/>
    </source>
</evidence>
<evidence type="ECO:0000256" key="3">
    <source>
        <dbReference type="ARBA" id="ARBA00022630"/>
    </source>
</evidence>
<evidence type="ECO:0000256" key="5">
    <source>
        <dbReference type="ARBA" id="ARBA00023002"/>
    </source>
</evidence>
<gene>
    <name evidence="7" type="ORF">CPJCM30710_13760</name>
</gene>
<dbReference type="InterPro" id="IPR000415">
    <property type="entry name" value="Nitroreductase-like"/>
</dbReference>
<keyword evidence="5" id="KW-0560">Oxidoreductase</keyword>